<feature type="signal peptide" evidence="1">
    <location>
        <begin position="1"/>
        <end position="22"/>
    </location>
</feature>
<keyword evidence="1" id="KW-0732">Signal</keyword>
<evidence type="ECO:0000256" key="1">
    <source>
        <dbReference type="SAM" id="SignalP"/>
    </source>
</evidence>
<dbReference type="Proteomes" id="UP000192940">
    <property type="component" value="Chromosome I"/>
</dbReference>
<gene>
    <name evidence="2" type="ORF">SAMN05661091_2632</name>
</gene>
<dbReference type="STRING" id="1313296.SAMN05661091_2632"/>
<dbReference type="AlphaFoldDB" id="A0A1X7HDZ8"/>
<organism evidence="2 3">
    <name type="scientific">Paenibacillus uliginis N3/975</name>
    <dbReference type="NCBI Taxonomy" id="1313296"/>
    <lineage>
        <taxon>Bacteria</taxon>
        <taxon>Bacillati</taxon>
        <taxon>Bacillota</taxon>
        <taxon>Bacilli</taxon>
        <taxon>Bacillales</taxon>
        <taxon>Paenibacillaceae</taxon>
        <taxon>Paenibacillus</taxon>
    </lineage>
</organism>
<name>A0A1X7HDZ8_9BACL</name>
<dbReference type="EMBL" id="LT840184">
    <property type="protein sequence ID" value="SMF84489.1"/>
    <property type="molecule type" value="Genomic_DNA"/>
</dbReference>
<keyword evidence="3" id="KW-1185">Reference proteome</keyword>
<proteinExistence type="predicted"/>
<feature type="chain" id="PRO_5010861079" evidence="1">
    <location>
        <begin position="23"/>
        <end position="40"/>
    </location>
</feature>
<protein>
    <submittedName>
        <fullName evidence="2">Uncharacterized protein</fullName>
    </submittedName>
</protein>
<reference evidence="2 3" key="1">
    <citation type="submission" date="2017-04" db="EMBL/GenBank/DDBJ databases">
        <authorList>
            <person name="Afonso C.L."/>
            <person name="Miller P.J."/>
            <person name="Scott M.A."/>
            <person name="Spackman E."/>
            <person name="Goraichik I."/>
            <person name="Dimitrov K.M."/>
            <person name="Suarez D.L."/>
            <person name="Swayne D.E."/>
        </authorList>
    </citation>
    <scope>NUCLEOTIDE SEQUENCE [LARGE SCALE GENOMIC DNA]</scope>
    <source>
        <strain evidence="2 3">N3/975</strain>
    </source>
</reference>
<sequence>MKKALILAVILLGVVNSNPIEAETSYNEPIIKLFNHGAEY</sequence>
<evidence type="ECO:0000313" key="2">
    <source>
        <dbReference type="EMBL" id="SMF84489.1"/>
    </source>
</evidence>
<evidence type="ECO:0000313" key="3">
    <source>
        <dbReference type="Proteomes" id="UP000192940"/>
    </source>
</evidence>
<accession>A0A1X7HDZ8</accession>